<dbReference type="RefSeq" id="WP_197010107.1">
    <property type="nucleotide sequence ID" value="NZ_BAABES010000006.1"/>
</dbReference>
<gene>
    <name evidence="2" type="ORF">IW256_001325</name>
</gene>
<evidence type="ECO:0000313" key="2">
    <source>
        <dbReference type="EMBL" id="MBG6087212.1"/>
    </source>
</evidence>
<sequence length="519" mass="53319">MTAVVLVGELPSTGIIPEPVAWRVADSAAPEAALAFVDQMAHALRRHGAALVVYPAWRSEAAVRLVRMARALLNTDRIAGRPLDLPPLALSLVADQLAFMAPHIRPGVLAGIVQVLADRIYTGAWVNSVAKLEHVRTGLGQHMASLMPGSGFMVAAGTRPAVQRVTSAKPVLDVAHRPLDPVLMLASHEHGDVDWLQKRLKPELRVVSLTFVASQPLSAQYWGTKKYAEFVAFSGHPQDLHAALEAVRHAPCPWCGEPAALAVCPFCHRAQPGAQEQAPAGTAVQPGPGPQPPGPGPQPPGPGPGHQPPGPGPQPSGPVVPAQPQAASAAPPAPPAPAPPGSAPPSAVPQGPAPPRPGPQAPVPPPGPQAPVPPAGPTAAPPAPVPMPMPAPTPMPDPQPPQPPRSGAPKPPQSFGAPPPAAPTAPQPVLPARPDPGEGPGAPSERWPPSPGPAPDGKDRTADAGSPPDHPDTISVSTAHPDRTGTPVAEPEPPTVEEASQNDEASRNGTIEFRPIRNH</sequence>
<feature type="compositionally biased region" description="Low complexity" evidence="1">
    <location>
        <begin position="319"/>
        <end position="330"/>
    </location>
</feature>
<keyword evidence="3" id="KW-1185">Reference proteome</keyword>
<protein>
    <submittedName>
        <fullName evidence="2">Uncharacterized protein</fullName>
    </submittedName>
</protein>
<evidence type="ECO:0000313" key="3">
    <source>
        <dbReference type="Proteomes" id="UP000614047"/>
    </source>
</evidence>
<dbReference type="Proteomes" id="UP000614047">
    <property type="component" value="Unassembled WGS sequence"/>
</dbReference>
<dbReference type="AlphaFoldDB" id="A0A931GHS3"/>
<reference evidence="2" key="1">
    <citation type="submission" date="2020-11" db="EMBL/GenBank/DDBJ databases">
        <title>Sequencing the genomes of 1000 actinobacteria strains.</title>
        <authorList>
            <person name="Klenk H.-P."/>
        </authorList>
    </citation>
    <scope>NUCLEOTIDE SEQUENCE</scope>
    <source>
        <strain evidence="2">DSM 43175</strain>
    </source>
</reference>
<feature type="compositionally biased region" description="Pro residues" evidence="1">
    <location>
        <begin position="331"/>
        <end position="434"/>
    </location>
</feature>
<dbReference type="EMBL" id="JADOUA010000001">
    <property type="protein sequence ID" value="MBG6087212.1"/>
    <property type="molecule type" value="Genomic_DNA"/>
</dbReference>
<name>A0A931GHS3_9ACTN</name>
<organism evidence="2 3">
    <name type="scientific">Actinomadura viridis</name>
    <dbReference type="NCBI Taxonomy" id="58110"/>
    <lineage>
        <taxon>Bacteria</taxon>
        <taxon>Bacillati</taxon>
        <taxon>Actinomycetota</taxon>
        <taxon>Actinomycetes</taxon>
        <taxon>Streptosporangiales</taxon>
        <taxon>Thermomonosporaceae</taxon>
        <taxon>Actinomadura</taxon>
    </lineage>
</organism>
<comment type="caution">
    <text evidence="2">The sequence shown here is derived from an EMBL/GenBank/DDBJ whole genome shotgun (WGS) entry which is preliminary data.</text>
</comment>
<proteinExistence type="predicted"/>
<feature type="region of interest" description="Disordered" evidence="1">
    <location>
        <begin position="275"/>
        <end position="519"/>
    </location>
</feature>
<evidence type="ECO:0000256" key="1">
    <source>
        <dbReference type="SAM" id="MobiDB-lite"/>
    </source>
</evidence>
<accession>A0A931GHS3</accession>
<feature type="compositionally biased region" description="Pro residues" evidence="1">
    <location>
        <begin position="287"/>
        <end position="318"/>
    </location>
</feature>
<feature type="compositionally biased region" description="Low complexity" evidence="1">
    <location>
        <begin position="275"/>
        <end position="286"/>
    </location>
</feature>